<feature type="chain" id="PRO_5006991533" description="C-C motif chemokine" evidence="4">
    <location>
        <begin position="19"/>
        <end position="108"/>
    </location>
</feature>
<dbReference type="STRING" id="9785.ENSLAFP00000007212"/>
<dbReference type="GO" id="GO:0008009">
    <property type="term" value="F:chemokine activity"/>
    <property type="evidence" value="ECO:0007669"/>
    <property type="project" value="InterPro"/>
</dbReference>
<reference evidence="6 7" key="1">
    <citation type="submission" date="2009-06" db="EMBL/GenBank/DDBJ databases">
        <title>The Genome Sequence of Loxodonta africana (African elephant).</title>
        <authorList>
            <person name="Di Palma F."/>
            <person name="Heiman D."/>
            <person name="Young S."/>
            <person name="Johnson J."/>
            <person name="Lander E.S."/>
            <person name="Lindblad-Toh K."/>
        </authorList>
    </citation>
    <scope>NUCLEOTIDE SEQUENCE [LARGE SCALE GENOMIC DNA]</scope>
    <source>
        <strain evidence="6 7">Isolate ISIS603380</strain>
    </source>
</reference>
<dbReference type="PROSITE" id="PS00472">
    <property type="entry name" value="SMALL_CYTOKINES_CC"/>
    <property type="match status" value="1"/>
</dbReference>
<feature type="domain" description="Chemokine interleukin-8-like" evidence="5">
    <location>
        <begin position="49"/>
        <end position="107"/>
    </location>
</feature>
<dbReference type="GO" id="GO:0030335">
    <property type="term" value="P:positive regulation of cell migration"/>
    <property type="evidence" value="ECO:0007669"/>
    <property type="project" value="TreeGrafter"/>
</dbReference>
<comment type="similarity">
    <text evidence="1 4">Belongs to the intercrine beta (chemokine CC) family.</text>
</comment>
<dbReference type="eggNOG" id="ENOG502TJX7">
    <property type="taxonomic scope" value="Eukaryota"/>
</dbReference>
<dbReference type="InterPro" id="IPR000827">
    <property type="entry name" value="Chemokine_CC_CS"/>
</dbReference>
<dbReference type="GO" id="GO:0061844">
    <property type="term" value="P:antimicrobial humoral immune response mediated by antimicrobial peptide"/>
    <property type="evidence" value="ECO:0007669"/>
    <property type="project" value="TreeGrafter"/>
</dbReference>
<dbReference type="InterPro" id="IPR001811">
    <property type="entry name" value="Chemokine_IL8-like_dom"/>
</dbReference>
<dbReference type="InterPro" id="IPR039809">
    <property type="entry name" value="Chemokine_b/g/d"/>
</dbReference>
<evidence type="ECO:0000259" key="5">
    <source>
        <dbReference type="SMART" id="SM00199"/>
    </source>
</evidence>
<accession>G3T244</accession>
<dbReference type="OMA" id="CITYTAR"/>
<dbReference type="InterPro" id="IPR036048">
    <property type="entry name" value="Interleukin_8-like_sf"/>
</dbReference>
<dbReference type="GO" id="GO:0005615">
    <property type="term" value="C:extracellular space"/>
    <property type="evidence" value="ECO:0007669"/>
    <property type="project" value="UniProtKB-KW"/>
</dbReference>
<reference evidence="6" key="3">
    <citation type="submission" date="2025-09" db="UniProtKB">
        <authorList>
            <consortium name="Ensembl"/>
        </authorList>
    </citation>
    <scope>IDENTIFICATION</scope>
    <source>
        <strain evidence="6">Isolate ISIS603380</strain>
    </source>
</reference>
<dbReference type="InParanoid" id="G3T244"/>
<dbReference type="SMART" id="SM00199">
    <property type="entry name" value="SCY"/>
    <property type="match status" value="1"/>
</dbReference>
<dbReference type="GeneTree" id="ENSGT01100000263482"/>
<keyword evidence="4" id="KW-0964">Secreted</keyword>
<name>G3T244_LOXAF</name>
<keyword evidence="3" id="KW-1015">Disulfide bond</keyword>
<evidence type="ECO:0000256" key="1">
    <source>
        <dbReference type="ARBA" id="ARBA00010868"/>
    </source>
</evidence>
<dbReference type="Gene3D" id="2.40.50.40">
    <property type="match status" value="1"/>
</dbReference>
<dbReference type="GO" id="GO:0006954">
    <property type="term" value="P:inflammatory response"/>
    <property type="evidence" value="ECO:0007669"/>
    <property type="project" value="TreeGrafter"/>
</dbReference>
<dbReference type="PANTHER" id="PTHR12015:SF77">
    <property type="entry name" value="C-C MOTIF CHEMOKINE 15"/>
    <property type="match status" value="1"/>
</dbReference>
<organism evidence="6 7">
    <name type="scientific">Loxodonta africana</name>
    <name type="common">African elephant</name>
    <dbReference type="NCBI Taxonomy" id="9785"/>
    <lineage>
        <taxon>Eukaryota</taxon>
        <taxon>Metazoa</taxon>
        <taxon>Chordata</taxon>
        <taxon>Craniata</taxon>
        <taxon>Vertebrata</taxon>
        <taxon>Euteleostomi</taxon>
        <taxon>Mammalia</taxon>
        <taxon>Eutheria</taxon>
        <taxon>Afrotheria</taxon>
        <taxon>Proboscidea</taxon>
        <taxon>Elephantidae</taxon>
        <taxon>Loxodonta</taxon>
    </lineage>
</organism>
<dbReference type="HOGENOM" id="CLU_141716_4_1_1"/>
<dbReference type="SUPFAM" id="SSF54117">
    <property type="entry name" value="Interleukin 8-like chemokines"/>
    <property type="match status" value="1"/>
</dbReference>
<dbReference type="AlphaFoldDB" id="G3T244"/>
<protein>
    <recommendedName>
        <fullName evidence="4">C-C motif chemokine</fullName>
    </recommendedName>
</protein>
<evidence type="ECO:0000256" key="2">
    <source>
        <dbReference type="ARBA" id="ARBA00022514"/>
    </source>
</evidence>
<dbReference type="FunCoup" id="G3T244">
    <property type="interactions" value="58"/>
</dbReference>
<dbReference type="GO" id="GO:0048020">
    <property type="term" value="F:CCR chemokine receptor binding"/>
    <property type="evidence" value="ECO:0007669"/>
    <property type="project" value="TreeGrafter"/>
</dbReference>
<evidence type="ECO:0000256" key="4">
    <source>
        <dbReference type="RuleBase" id="RU361150"/>
    </source>
</evidence>
<dbReference type="FunFam" id="2.40.50.40:FF:000002">
    <property type="entry name" value="C-C motif chemokine"/>
    <property type="match status" value="1"/>
</dbReference>
<evidence type="ECO:0000256" key="3">
    <source>
        <dbReference type="ARBA" id="ARBA00023157"/>
    </source>
</evidence>
<comment type="subcellular location">
    <subcellularLocation>
        <location evidence="4">Secreted</location>
    </subcellularLocation>
</comment>
<keyword evidence="7" id="KW-1185">Reference proteome</keyword>
<keyword evidence="4" id="KW-0145">Chemotaxis</keyword>
<dbReference type="Proteomes" id="UP000007646">
    <property type="component" value="Unassembled WGS sequence"/>
</dbReference>
<dbReference type="GO" id="GO:0070098">
    <property type="term" value="P:chemokine-mediated signaling pathway"/>
    <property type="evidence" value="ECO:0007669"/>
    <property type="project" value="TreeGrafter"/>
</dbReference>
<reference evidence="6" key="2">
    <citation type="submission" date="2025-08" db="UniProtKB">
        <authorList>
            <consortium name="Ensembl"/>
        </authorList>
    </citation>
    <scope>IDENTIFICATION</scope>
    <source>
        <strain evidence="6">Isolate ISIS603380</strain>
    </source>
</reference>
<dbReference type="Ensembl" id="ENSLAFT00000008588.3">
    <property type="protein sequence ID" value="ENSLAFP00000007212.3"/>
    <property type="gene ID" value="ENSLAFG00000008591.3"/>
</dbReference>
<feature type="signal peptide" evidence="4">
    <location>
        <begin position="1"/>
        <end position="18"/>
    </location>
</feature>
<proteinExistence type="inferred from homology"/>
<evidence type="ECO:0000313" key="7">
    <source>
        <dbReference type="Proteomes" id="UP000007646"/>
    </source>
</evidence>
<dbReference type="PANTHER" id="PTHR12015">
    <property type="entry name" value="SMALL INDUCIBLE CYTOKINE A"/>
    <property type="match status" value="1"/>
</dbReference>
<keyword evidence="2 4" id="KW-0202">Cytokine</keyword>
<sequence length="108" mass="12013">MKVSVAALFILLFNLVLGFQDSSQTSESVVQRKIWPLYGSLPSAGFHRPSDCCITYTARNIRCAFVDHYFETSSGCSQPGVIFITKKGQRVCANPLIKHVQDCVNNLK</sequence>
<dbReference type="CDD" id="cd00272">
    <property type="entry name" value="Chemokine_CC"/>
    <property type="match status" value="1"/>
</dbReference>
<evidence type="ECO:0000313" key="6">
    <source>
        <dbReference type="Ensembl" id="ENSLAFP00000007212.3"/>
    </source>
</evidence>
<keyword evidence="4" id="KW-0732">Signal</keyword>
<dbReference type="Pfam" id="PF00048">
    <property type="entry name" value="IL8"/>
    <property type="match status" value="1"/>
</dbReference>